<proteinExistence type="predicted"/>
<dbReference type="GO" id="GO:0006384">
    <property type="term" value="P:transcription initiation at RNA polymerase III promoter"/>
    <property type="evidence" value="ECO:0007669"/>
    <property type="project" value="InterPro"/>
</dbReference>
<dbReference type="Pfam" id="PF12660">
    <property type="entry name" value="zf-TFIIIC"/>
    <property type="match status" value="1"/>
</dbReference>
<dbReference type="GO" id="GO:0000127">
    <property type="term" value="C:transcription factor TFIIIC complex"/>
    <property type="evidence" value="ECO:0007669"/>
    <property type="project" value="InterPro"/>
</dbReference>
<dbReference type="InterPro" id="IPR024764">
    <property type="entry name" value="TFIIIC_Znf"/>
</dbReference>
<dbReference type="InterPro" id="IPR024761">
    <property type="entry name" value="TFIIIC_delta_N"/>
</dbReference>
<feature type="domain" description="Transcription factor IIIC 90kDa subunit N-terminal" evidence="2">
    <location>
        <begin position="185"/>
        <end position="311"/>
    </location>
</feature>
<evidence type="ECO:0000313" key="5">
    <source>
        <dbReference type="Proteomes" id="UP001174934"/>
    </source>
</evidence>
<feature type="region of interest" description="Disordered" evidence="1">
    <location>
        <begin position="614"/>
        <end position="635"/>
    </location>
</feature>
<feature type="region of interest" description="Disordered" evidence="1">
    <location>
        <begin position="542"/>
        <end position="563"/>
    </location>
</feature>
<feature type="region of interest" description="Disordered" evidence="1">
    <location>
        <begin position="649"/>
        <end position="676"/>
    </location>
</feature>
<dbReference type="Proteomes" id="UP001174934">
    <property type="component" value="Unassembled WGS sequence"/>
</dbReference>
<accession>A0AA39XM54</accession>
<keyword evidence="5" id="KW-1185">Reference proteome</keyword>
<feature type="region of interest" description="Disordered" evidence="1">
    <location>
        <begin position="50"/>
        <end position="92"/>
    </location>
</feature>
<dbReference type="EMBL" id="JAULSR010000001">
    <property type="protein sequence ID" value="KAK0636583.1"/>
    <property type="molecule type" value="Genomic_DNA"/>
</dbReference>
<dbReference type="AlphaFoldDB" id="A0AA39XM54"/>
<dbReference type="Pfam" id="PF12657">
    <property type="entry name" value="TFIIIC_delta"/>
    <property type="match status" value="1"/>
</dbReference>
<evidence type="ECO:0000313" key="4">
    <source>
        <dbReference type="EMBL" id="KAK0636583.1"/>
    </source>
</evidence>
<feature type="compositionally biased region" description="Acidic residues" evidence="1">
    <location>
        <begin position="148"/>
        <end position="167"/>
    </location>
</feature>
<evidence type="ECO:0000259" key="2">
    <source>
        <dbReference type="Pfam" id="PF12657"/>
    </source>
</evidence>
<evidence type="ECO:0000259" key="3">
    <source>
        <dbReference type="Pfam" id="PF12660"/>
    </source>
</evidence>
<feature type="domain" description="Transcription factor IIIC putative zinc-finger" evidence="3">
    <location>
        <begin position="735"/>
        <end position="819"/>
    </location>
</feature>
<feature type="compositionally biased region" description="Basic and acidic residues" evidence="1">
    <location>
        <begin position="53"/>
        <end position="65"/>
    </location>
</feature>
<dbReference type="InterPro" id="IPR044230">
    <property type="entry name" value="GTF3C4"/>
</dbReference>
<dbReference type="GO" id="GO:0004402">
    <property type="term" value="F:histone acetyltransferase activity"/>
    <property type="evidence" value="ECO:0007669"/>
    <property type="project" value="InterPro"/>
</dbReference>
<comment type="caution">
    <text evidence="4">The sequence shown here is derived from an EMBL/GenBank/DDBJ whole genome shotgun (WGS) entry which is preliminary data.</text>
</comment>
<dbReference type="PANTHER" id="PTHR15496:SF2">
    <property type="entry name" value="GENERAL TRANSCRIPTION FACTOR 3C POLYPEPTIDE 4"/>
    <property type="match status" value="1"/>
</dbReference>
<gene>
    <name evidence="4" type="ORF">B0T17DRAFT_613298</name>
</gene>
<dbReference type="PANTHER" id="PTHR15496">
    <property type="entry name" value="GENERAL TRANSCRIPTION FACTOR 3C POLYPEPTIDE 4 FAMILY"/>
    <property type="match status" value="1"/>
</dbReference>
<evidence type="ECO:0000256" key="1">
    <source>
        <dbReference type="SAM" id="MobiDB-lite"/>
    </source>
</evidence>
<feature type="region of interest" description="Disordered" evidence="1">
    <location>
        <begin position="141"/>
        <end position="177"/>
    </location>
</feature>
<organism evidence="4 5">
    <name type="scientific">Bombardia bombarda</name>
    <dbReference type="NCBI Taxonomy" id="252184"/>
    <lineage>
        <taxon>Eukaryota</taxon>
        <taxon>Fungi</taxon>
        <taxon>Dikarya</taxon>
        <taxon>Ascomycota</taxon>
        <taxon>Pezizomycotina</taxon>
        <taxon>Sordariomycetes</taxon>
        <taxon>Sordariomycetidae</taxon>
        <taxon>Sordariales</taxon>
        <taxon>Lasiosphaeriaceae</taxon>
        <taxon>Bombardia</taxon>
    </lineage>
</organism>
<feature type="compositionally biased region" description="Acidic residues" evidence="1">
    <location>
        <begin position="81"/>
        <end position="91"/>
    </location>
</feature>
<sequence>MSQPTPKQKFLPLREITLNSRPLIKRAIKFSCDGELAVAADDSVHVFVPEYPDISKQKEEKEARRKAAAASRNDPHYEGELSSEDENDNDDYTFCRNKKRAQYSEGSKHMPVSYPPLDPGINKELFVTAGLPFPYDGAGNAYGQGAASDDEADLDSSDSDDDNDNDEAAASNSNRPFGAGYGPITGVGSSMNHVVTMDWSPSGLGMNRRPILAILTGAGTLAMYGDGNSVTNILPRANEGMLQHRELVSWMVLWGVGERLILPGQQTEISEYIRGFAWAREIAPGQALLATINDVGEVAIISVQTIFTMDESKTKGNFMSTEPIESLVWLVKEIARFKAVGPHPKGSRWDEDFVPCGTSFGINFSPWLQTGDSRSCVLSFVDRNYVGFRKITIDGLWARGESPNLKVDEEDLYGNCLHLSTDAFVEFEDVVWTRGGINYCRGIVSTGFHIKPFEVALFGGAPYHQESHTPKVCGTTYSDETIDEPTENPIVDLVVHAPDFNNPPAIPLYTLIRMSANVNNLNFWESNRVEIGVPADLHLKRGYGGESDSDNDSMGGVEPADGEDLEYLDDYENEAEADNTIDENDNTADVVIPEIPEIHPYRLRLHGLAASPGGGATAVISSHHSTQHPERGGWHTVRSVVSFGYRPRRRQHADDNTGPQQQQQQQQLPDPSIPHAHVEPLTTEARLFEWLYGGGPLVPGINMPSREEDGQDRGPAAMAAQLERLRALFRPAIEQQTCDLCGSRMECRGAVSGCAKGHFFGTCATSGLAVQMPGITRSCGACGLRTMRAEVLVAKMPDRRAEIMREVGEGVCGGCGGKFLN</sequence>
<name>A0AA39XM54_9PEZI</name>
<protein>
    <submittedName>
        <fullName evidence="4">Uncharacterized protein</fullName>
    </submittedName>
</protein>
<reference evidence="4" key="1">
    <citation type="submission" date="2023-06" db="EMBL/GenBank/DDBJ databases">
        <title>Genome-scale phylogeny and comparative genomics of the fungal order Sordariales.</title>
        <authorList>
            <consortium name="Lawrence Berkeley National Laboratory"/>
            <person name="Hensen N."/>
            <person name="Bonometti L."/>
            <person name="Westerberg I."/>
            <person name="Brannstrom I.O."/>
            <person name="Guillou S."/>
            <person name="Cros-Aarteil S."/>
            <person name="Calhoun S."/>
            <person name="Haridas S."/>
            <person name="Kuo A."/>
            <person name="Mondo S."/>
            <person name="Pangilinan J."/>
            <person name="Riley R."/>
            <person name="LaButti K."/>
            <person name="Andreopoulos B."/>
            <person name="Lipzen A."/>
            <person name="Chen C."/>
            <person name="Yanf M."/>
            <person name="Daum C."/>
            <person name="Ng V."/>
            <person name="Clum A."/>
            <person name="Steindorff A."/>
            <person name="Ohm R."/>
            <person name="Martin F."/>
            <person name="Silar P."/>
            <person name="Natvig D."/>
            <person name="Lalanne C."/>
            <person name="Gautier V."/>
            <person name="Ament-velasquez S.L."/>
            <person name="Kruys A."/>
            <person name="Hutchinson M.I."/>
            <person name="Powell A.J."/>
            <person name="Barry K."/>
            <person name="Miller A.N."/>
            <person name="Grigoriev I.V."/>
            <person name="Debuchy R."/>
            <person name="Gladieux P."/>
            <person name="Thoren M.H."/>
            <person name="Johannesson H."/>
        </authorList>
    </citation>
    <scope>NUCLEOTIDE SEQUENCE</scope>
    <source>
        <strain evidence="4">SMH3391-2</strain>
    </source>
</reference>